<organism evidence="4 5">
    <name type="scientific">Tetraodon nigroviridis</name>
    <name type="common">Spotted green pufferfish</name>
    <name type="synonym">Chelonodon nigroviridis</name>
    <dbReference type="NCBI Taxonomy" id="99883"/>
    <lineage>
        <taxon>Eukaryota</taxon>
        <taxon>Metazoa</taxon>
        <taxon>Chordata</taxon>
        <taxon>Craniata</taxon>
        <taxon>Vertebrata</taxon>
        <taxon>Euteleostomi</taxon>
        <taxon>Actinopterygii</taxon>
        <taxon>Neopterygii</taxon>
        <taxon>Teleostei</taxon>
        <taxon>Neoteleostei</taxon>
        <taxon>Acanthomorphata</taxon>
        <taxon>Eupercaria</taxon>
        <taxon>Tetraodontiformes</taxon>
        <taxon>Tetradontoidea</taxon>
        <taxon>Tetraodontidae</taxon>
        <taxon>Tetraodon</taxon>
    </lineage>
</organism>
<dbReference type="STRING" id="99883.ENSTNIP00000017385"/>
<keyword evidence="5" id="KW-1185">Reference proteome</keyword>
<dbReference type="PROSITE" id="PS50297">
    <property type="entry name" value="ANK_REP_REGION"/>
    <property type="match status" value="1"/>
</dbReference>
<dbReference type="PROSITE" id="PS50088">
    <property type="entry name" value="ANK_REPEAT"/>
    <property type="match status" value="1"/>
</dbReference>
<feature type="repeat" description="ANK" evidence="3">
    <location>
        <begin position="63"/>
        <end position="95"/>
    </location>
</feature>
<protein>
    <submittedName>
        <fullName evidence="4">Uncharacterized protein</fullName>
    </submittedName>
</protein>
<reference evidence="5" key="1">
    <citation type="journal article" date="2004" name="Nature">
        <title>Genome duplication in the teleost fish Tetraodon nigroviridis reveals the early vertebrate proto-karyotype.</title>
        <authorList>
            <person name="Jaillon O."/>
            <person name="Aury J.-M."/>
            <person name="Brunet F."/>
            <person name="Petit J.-L."/>
            <person name="Stange-Thomann N."/>
            <person name="Mauceli E."/>
            <person name="Bouneau L."/>
            <person name="Fischer C."/>
            <person name="Ozouf-Costaz C."/>
            <person name="Bernot A."/>
            <person name="Nicaud S."/>
            <person name="Jaffe D."/>
            <person name="Fisher S."/>
            <person name="Lutfalla G."/>
            <person name="Dossat C."/>
            <person name="Segurens B."/>
            <person name="Dasilva C."/>
            <person name="Salanoubat M."/>
            <person name="Levy M."/>
            <person name="Boudet N."/>
            <person name="Castellano S."/>
            <person name="Anthouard V."/>
            <person name="Jubin C."/>
            <person name="Castelli V."/>
            <person name="Katinka M."/>
            <person name="Vacherie B."/>
            <person name="Biemont C."/>
            <person name="Skalli Z."/>
            <person name="Cattolico L."/>
            <person name="Poulain J."/>
            <person name="De Berardinis V."/>
            <person name="Cruaud C."/>
            <person name="Duprat S."/>
            <person name="Brottier P."/>
            <person name="Coutanceau J.-P."/>
            <person name="Gouzy J."/>
            <person name="Parra G."/>
            <person name="Lardier G."/>
            <person name="Chapple C."/>
            <person name="McKernan K.J."/>
            <person name="McEwan P."/>
            <person name="Bosak S."/>
            <person name="Kellis M."/>
            <person name="Volff J.-N."/>
            <person name="Guigo R."/>
            <person name="Zody M.C."/>
            <person name="Mesirov J."/>
            <person name="Lindblad-Toh K."/>
            <person name="Birren B."/>
            <person name="Nusbaum C."/>
            <person name="Kahn D."/>
            <person name="Robinson-Rechavi M."/>
            <person name="Laudet V."/>
            <person name="Schachter V."/>
            <person name="Quetier F."/>
            <person name="Saurin W."/>
            <person name="Scarpelli C."/>
            <person name="Wincker P."/>
            <person name="Lander E.S."/>
            <person name="Weissenbach J."/>
            <person name="Roest Crollius H."/>
        </authorList>
    </citation>
    <scope>NUCLEOTIDE SEQUENCE [LARGE SCALE GENOMIC DNA]</scope>
</reference>
<dbReference type="Proteomes" id="UP000007303">
    <property type="component" value="Unassembled WGS sequence"/>
</dbReference>
<dbReference type="GO" id="GO:0010468">
    <property type="term" value="P:regulation of gene expression"/>
    <property type="evidence" value="ECO:0007669"/>
    <property type="project" value="TreeGrafter"/>
</dbReference>
<dbReference type="AlphaFoldDB" id="H3DA44"/>
<accession>H3DA44</accession>
<evidence type="ECO:0000256" key="3">
    <source>
        <dbReference type="PROSITE-ProRule" id="PRU00023"/>
    </source>
</evidence>
<evidence type="ECO:0000313" key="4">
    <source>
        <dbReference type="Ensembl" id="ENSTNIP00000017385.1"/>
    </source>
</evidence>
<evidence type="ECO:0000256" key="1">
    <source>
        <dbReference type="ARBA" id="ARBA00022737"/>
    </source>
</evidence>
<dbReference type="Pfam" id="PF13637">
    <property type="entry name" value="Ank_4"/>
    <property type="match status" value="1"/>
</dbReference>
<dbReference type="InterPro" id="IPR036770">
    <property type="entry name" value="Ankyrin_rpt-contain_sf"/>
</dbReference>
<proteinExistence type="predicted"/>
<keyword evidence="1" id="KW-0677">Repeat</keyword>
<dbReference type="SMART" id="SM00248">
    <property type="entry name" value="ANK"/>
    <property type="match status" value="2"/>
</dbReference>
<dbReference type="Gene3D" id="1.25.40.20">
    <property type="entry name" value="Ankyrin repeat-containing domain"/>
    <property type="match status" value="1"/>
</dbReference>
<dbReference type="OMA" id="LAWRMAY"/>
<reference evidence="4" key="3">
    <citation type="submission" date="2025-09" db="UniProtKB">
        <authorList>
            <consortium name="Ensembl"/>
        </authorList>
    </citation>
    <scope>IDENTIFICATION</scope>
</reference>
<name>H3DA44_TETNG</name>
<dbReference type="PANTHER" id="PTHR24124">
    <property type="entry name" value="ANKYRIN REPEAT FAMILY A"/>
    <property type="match status" value="1"/>
</dbReference>
<dbReference type="PANTHER" id="PTHR24124:SF8">
    <property type="entry name" value="OCA DOMAIN-CONTAINING PROTEIN"/>
    <property type="match status" value="1"/>
</dbReference>
<keyword evidence="2 3" id="KW-0040">ANK repeat</keyword>
<dbReference type="GO" id="GO:0005634">
    <property type="term" value="C:nucleus"/>
    <property type="evidence" value="ECO:0007669"/>
    <property type="project" value="TreeGrafter"/>
</dbReference>
<dbReference type="SUPFAM" id="SSF48403">
    <property type="entry name" value="Ankyrin repeat"/>
    <property type="match status" value="1"/>
</dbReference>
<dbReference type="InterPro" id="IPR002110">
    <property type="entry name" value="Ankyrin_rpt"/>
</dbReference>
<dbReference type="Ensembl" id="ENSTNIT00000017603.1">
    <property type="protein sequence ID" value="ENSTNIP00000017385.1"/>
    <property type="gene ID" value="ENSTNIG00000014368.1"/>
</dbReference>
<dbReference type="HOGENOM" id="CLU_118379_0_0_1"/>
<evidence type="ECO:0000256" key="2">
    <source>
        <dbReference type="ARBA" id="ARBA00023043"/>
    </source>
</evidence>
<reference evidence="4" key="2">
    <citation type="submission" date="2025-08" db="UniProtKB">
        <authorList>
            <consortium name="Ensembl"/>
        </authorList>
    </citation>
    <scope>IDENTIFICATION</scope>
</reference>
<dbReference type="GeneTree" id="ENSGT00940000153695"/>
<sequence length="192" mass="21013">FFWTQLQKEESVLAGVADAALLRTDGRGRTYLHQVACVGKRALGYCIAKRMAALHGLDLRDSAGMTALLYAAMHNHHLMVADLIRLGADVNAKNHSGKSCLHLSAEKGYVRVLEVLKQAMVNGVYVDVEAADNSGMSVLQCAAVALKAAVGDLEEGRRPRLHALRQEQMMETLECLLQMGGYLHTMVHVWST</sequence>
<evidence type="ECO:0000313" key="5">
    <source>
        <dbReference type="Proteomes" id="UP000007303"/>
    </source>
</evidence>
<dbReference type="InParanoid" id="H3DA44"/>